<reference evidence="1" key="1">
    <citation type="submission" date="2020-05" db="EMBL/GenBank/DDBJ databases">
        <authorList>
            <person name="Chiriac C."/>
            <person name="Salcher M."/>
            <person name="Ghai R."/>
            <person name="Kavagutti S V."/>
        </authorList>
    </citation>
    <scope>NUCLEOTIDE SEQUENCE</scope>
</reference>
<accession>A0A6J6LTW7</accession>
<organism evidence="1">
    <name type="scientific">freshwater metagenome</name>
    <dbReference type="NCBI Taxonomy" id="449393"/>
    <lineage>
        <taxon>unclassified sequences</taxon>
        <taxon>metagenomes</taxon>
        <taxon>ecological metagenomes</taxon>
    </lineage>
</organism>
<sequence length="272" mass="29258">MCTTGVFRLAFGGYALFKNKDFGRAYFDDRIVLEPSVFGVSGTTSWAGVDPSLDQFSGFSVGANSSGLLCCDSNVVTLDGHVNYDIMVEVALREGTNVESAISAVKKEVAKSPTSWGNMVLIDENSSASIEIRGTEIVAVPLIGANARTNHHLSLGDHELQEDKTTTVPRFNSASKRLAEVKSVNDVFDLLKSHDDGDTGVCNHALHTTVYSYVLVRENNETTLHVSQGQPCLNNKVIVNKIPFGSAFSSQSVNDFIANYPSANKANFGVAV</sequence>
<dbReference type="Gene3D" id="3.60.60.10">
    <property type="entry name" value="Penicillin V Acylase, Chain A"/>
    <property type="match status" value="1"/>
</dbReference>
<protein>
    <submittedName>
        <fullName evidence="1">Unannotated protein</fullName>
    </submittedName>
</protein>
<gene>
    <name evidence="1" type="ORF">UFOPK2292_00443</name>
</gene>
<dbReference type="EMBL" id="CAEZWU010000047">
    <property type="protein sequence ID" value="CAB4663923.1"/>
    <property type="molecule type" value="Genomic_DNA"/>
</dbReference>
<name>A0A6J6LTW7_9ZZZZ</name>
<evidence type="ECO:0000313" key="1">
    <source>
        <dbReference type="EMBL" id="CAB4663923.1"/>
    </source>
</evidence>
<proteinExistence type="predicted"/>
<dbReference type="AlphaFoldDB" id="A0A6J6LTW7"/>